<comment type="caution">
    <text evidence="2">The sequence shown here is derived from an EMBL/GenBank/DDBJ whole genome shotgun (WGS) entry which is preliminary data.</text>
</comment>
<name>A0A2T0SDT9_9PSEU</name>
<evidence type="ECO:0000256" key="1">
    <source>
        <dbReference type="SAM" id="MobiDB-lite"/>
    </source>
</evidence>
<reference evidence="2 3" key="1">
    <citation type="submission" date="2018-03" db="EMBL/GenBank/DDBJ databases">
        <title>Genomic Encyclopedia of Archaeal and Bacterial Type Strains, Phase II (KMG-II): from individual species to whole genera.</title>
        <authorList>
            <person name="Goeker M."/>
        </authorList>
    </citation>
    <scope>NUCLEOTIDE SEQUENCE [LARGE SCALE GENOMIC DNA]</scope>
    <source>
        <strain evidence="2 3">DSM 44720</strain>
    </source>
</reference>
<keyword evidence="3" id="KW-1185">Reference proteome</keyword>
<protein>
    <submittedName>
        <fullName evidence="2">Uncharacterized protein</fullName>
    </submittedName>
</protein>
<gene>
    <name evidence="2" type="ORF">CLV43_1224</name>
</gene>
<evidence type="ECO:0000313" key="3">
    <source>
        <dbReference type="Proteomes" id="UP000239494"/>
    </source>
</evidence>
<feature type="region of interest" description="Disordered" evidence="1">
    <location>
        <begin position="74"/>
        <end position="95"/>
    </location>
</feature>
<proteinExistence type="predicted"/>
<dbReference type="AlphaFoldDB" id="A0A2T0SDT9"/>
<dbReference type="OrthoDB" id="5194954at2"/>
<organism evidence="2 3">
    <name type="scientific">Umezawaea tangerina</name>
    <dbReference type="NCBI Taxonomy" id="84725"/>
    <lineage>
        <taxon>Bacteria</taxon>
        <taxon>Bacillati</taxon>
        <taxon>Actinomycetota</taxon>
        <taxon>Actinomycetes</taxon>
        <taxon>Pseudonocardiales</taxon>
        <taxon>Pseudonocardiaceae</taxon>
        <taxon>Umezawaea</taxon>
    </lineage>
</organism>
<accession>A0A2T0SDT9</accession>
<dbReference type="RefSeq" id="WP_106196447.1">
    <property type="nucleotide sequence ID" value="NZ_PVTF01000022.1"/>
</dbReference>
<dbReference type="Proteomes" id="UP000239494">
    <property type="component" value="Unassembled WGS sequence"/>
</dbReference>
<evidence type="ECO:0000313" key="2">
    <source>
        <dbReference type="EMBL" id="PRY31598.1"/>
    </source>
</evidence>
<dbReference type="EMBL" id="PVTF01000022">
    <property type="protein sequence ID" value="PRY31598.1"/>
    <property type="molecule type" value="Genomic_DNA"/>
</dbReference>
<sequence>MPNSEITEVQRLVSVLRRKVASLRFHFGDVPDVRRLLNDVERLDIDITELRGNASRPRRDAQLAEVVMIPDAPYNPDLWHGADDEGVGGYRRQTG</sequence>